<sequence length="102" mass="11153">PDNAGQAYLNHCISFHTPAKFLCSGQMALASVPRIRQTTAGGRSFYLHCSEEFEQTPPAPQTKPVARHLQKGPQDLALRMRPPSPKALRPSQVSSCALQILT</sequence>
<dbReference type="EMBL" id="JANPWB010000001">
    <property type="protein sequence ID" value="KAJ1214507.1"/>
    <property type="molecule type" value="Genomic_DNA"/>
</dbReference>
<accession>A0AAV7WKC9</accession>
<dbReference type="AlphaFoldDB" id="A0AAV7WKC9"/>
<dbReference type="Proteomes" id="UP001066276">
    <property type="component" value="Chromosome 1_1"/>
</dbReference>
<keyword evidence="3" id="KW-1185">Reference proteome</keyword>
<comment type="caution">
    <text evidence="2">The sequence shown here is derived from an EMBL/GenBank/DDBJ whole genome shotgun (WGS) entry which is preliminary data.</text>
</comment>
<feature type="region of interest" description="Disordered" evidence="1">
    <location>
        <begin position="80"/>
        <end position="102"/>
    </location>
</feature>
<gene>
    <name evidence="2" type="ORF">NDU88_002125</name>
</gene>
<feature type="non-terminal residue" evidence="2">
    <location>
        <position position="102"/>
    </location>
</feature>
<organism evidence="2 3">
    <name type="scientific">Pleurodeles waltl</name>
    <name type="common">Iberian ribbed newt</name>
    <dbReference type="NCBI Taxonomy" id="8319"/>
    <lineage>
        <taxon>Eukaryota</taxon>
        <taxon>Metazoa</taxon>
        <taxon>Chordata</taxon>
        <taxon>Craniata</taxon>
        <taxon>Vertebrata</taxon>
        <taxon>Euteleostomi</taxon>
        <taxon>Amphibia</taxon>
        <taxon>Batrachia</taxon>
        <taxon>Caudata</taxon>
        <taxon>Salamandroidea</taxon>
        <taxon>Salamandridae</taxon>
        <taxon>Pleurodelinae</taxon>
        <taxon>Pleurodeles</taxon>
    </lineage>
</organism>
<reference evidence="2" key="1">
    <citation type="journal article" date="2022" name="bioRxiv">
        <title>Sequencing and chromosome-scale assembly of the giantPleurodeles waltlgenome.</title>
        <authorList>
            <person name="Brown T."/>
            <person name="Elewa A."/>
            <person name="Iarovenko S."/>
            <person name="Subramanian E."/>
            <person name="Araus A.J."/>
            <person name="Petzold A."/>
            <person name="Susuki M."/>
            <person name="Suzuki K.-i.T."/>
            <person name="Hayashi T."/>
            <person name="Toyoda A."/>
            <person name="Oliveira C."/>
            <person name="Osipova E."/>
            <person name="Leigh N.D."/>
            <person name="Simon A."/>
            <person name="Yun M.H."/>
        </authorList>
    </citation>
    <scope>NUCLEOTIDE SEQUENCE</scope>
    <source>
        <strain evidence="2">20211129_DDA</strain>
        <tissue evidence="2">Liver</tissue>
    </source>
</reference>
<proteinExistence type="predicted"/>
<feature type="compositionally biased region" description="Polar residues" evidence="1">
    <location>
        <begin position="91"/>
        <end position="102"/>
    </location>
</feature>
<feature type="non-terminal residue" evidence="2">
    <location>
        <position position="1"/>
    </location>
</feature>
<evidence type="ECO:0000313" key="2">
    <source>
        <dbReference type="EMBL" id="KAJ1214507.1"/>
    </source>
</evidence>
<evidence type="ECO:0000256" key="1">
    <source>
        <dbReference type="SAM" id="MobiDB-lite"/>
    </source>
</evidence>
<protein>
    <submittedName>
        <fullName evidence="2">Uncharacterized protein</fullName>
    </submittedName>
</protein>
<evidence type="ECO:0000313" key="3">
    <source>
        <dbReference type="Proteomes" id="UP001066276"/>
    </source>
</evidence>
<name>A0AAV7WKC9_PLEWA</name>